<dbReference type="InterPro" id="IPR002477">
    <property type="entry name" value="Peptidoglycan-bd-like"/>
</dbReference>
<dbReference type="SUPFAM" id="SSF141523">
    <property type="entry name" value="L,D-transpeptidase catalytic domain-like"/>
    <property type="match status" value="1"/>
</dbReference>
<feature type="signal peptide" evidence="8">
    <location>
        <begin position="1"/>
        <end position="22"/>
    </location>
</feature>
<keyword evidence="4 7" id="KW-0133">Cell shape</keyword>
<gene>
    <name evidence="10" type="ORF">NNL38_05765</name>
</gene>
<feature type="domain" description="L,D-TPase catalytic" evidence="9">
    <location>
        <begin position="320"/>
        <end position="497"/>
    </location>
</feature>
<dbReference type="PANTHER" id="PTHR41533:SF1">
    <property type="entry name" value="L,D-TRANSPEPTIDASE YCBB-RELATED"/>
    <property type="match status" value="1"/>
</dbReference>
<organism evidence="10 11">
    <name type="scientific">Photobacterium atrarenae</name>
    <dbReference type="NCBI Taxonomy" id="865757"/>
    <lineage>
        <taxon>Bacteria</taxon>
        <taxon>Pseudomonadati</taxon>
        <taxon>Pseudomonadota</taxon>
        <taxon>Gammaproteobacteria</taxon>
        <taxon>Vibrionales</taxon>
        <taxon>Vibrionaceae</taxon>
        <taxon>Photobacterium</taxon>
    </lineage>
</organism>
<evidence type="ECO:0000313" key="11">
    <source>
        <dbReference type="Proteomes" id="UP001057998"/>
    </source>
</evidence>
<evidence type="ECO:0000256" key="3">
    <source>
        <dbReference type="ARBA" id="ARBA00022679"/>
    </source>
</evidence>
<evidence type="ECO:0000256" key="2">
    <source>
        <dbReference type="ARBA" id="ARBA00005992"/>
    </source>
</evidence>
<feature type="chain" id="PRO_5046643423" evidence="8">
    <location>
        <begin position="23"/>
        <end position="564"/>
    </location>
</feature>
<evidence type="ECO:0000259" key="9">
    <source>
        <dbReference type="PROSITE" id="PS52029"/>
    </source>
</evidence>
<dbReference type="Pfam" id="PF01471">
    <property type="entry name" value="PG_binding_1"/>
    <property type="match status" value="1"/>
</dbReference>
<dbReference type="InterPro" id="IPR038063">
    <property type="entry name" value="Transpep_catalytic_dom"/>
</dbReference>
<dbReference type="InterPro" id="IPR036365">
    <property type="entry name" value="PGBD-like_sf"/>
</dbReference>
<dbReference type="InterPro" id="IPR005490">
    <property type="entry name" value="LD_TPept_cat_dom"/>
</dbReference>
<evidence type="ECO:0000256" key="7">
    <source>
        <dbReference type="PROSITE-ProRule" id="PRU01373"/>
    </source>
</evidence>
<evidence type="ECO:0000256" key="4">
    <source>
        <dbReference type="ARBA" id="ARBA00022960"/>
    </source>
</evidence>
<dbReference type="SUPFAM" id="SSF47090">
    <property type="entry name" value="PGBD-like"/>
    <property type="match status" value="1"/>
</dbReference>
<evidence type="ECO:0000256" key="6">
    <source>
        <dbReference type="ARBA" id="ARBA00023316"/>
    </source>
</evidence>
<dbReference type="EMBL" id="CP101508">
    <property type="protein sequence ID" value="UTV28753.1"/>
    <property type="molecule type" value="Genomic_DNA"/>
</dbReference>
<feature type="active site" description="Proton donor/acceptor" evidence="7">
    <location>
        <position position="454"/>
    </location>
</feature>
<evidence type="ECO:0000256" key="5">
    <source>
        <dbReference type="ARBA" id="ARBA00022984"/>
    </source>
</evidence>
<keyword evidence="3" id="KW-0808">Transferase</keyword>
<keyword evidence="8" id="KW-0732">Signal</keyword>
<name>A0ABY5GK89_9GAMM</name>
<evidence type="ECO:0000256" key="1">
    <source>
        <dbReference type="ARBA" id="ARBA00004752"/>
    </source>
</evidence>
<accession>A0ABY5GK89</accession>
<dbReference type="Pfam" id="PF03734">
    <property type="entry name" value="YkuD"/>
    <property type="match status" value="1"/>
</dbReference>
<dbReference type="InterPro" id="IPR036366">
    <property type="entry name" value="PGBDSf"/>
</dbReference>
<evidence type="ECO:0000256" key="8">
    <source>
        <dbReference type="SAM" id="SignalP"/>
    </source>
</evidence>
<dbReference type="Proteomes" id="UP001057998">
    <property type="component" value="Chromosome 1"/>
</dbReference>
<dbReference type="CDD" id="cd16913">
    <property type="entry name" value="YkuD_like"/>
    <property type="match status" value="1"/>
</dbReference>
<keyword evidence="5 7" id="KW-0573">Peptidoglycan synthesis</keyword>
<keyword evidence="6 7" id="KW-0961">Cell wall biogenesis/degradation</keyword>
<reference evidence="10" key="1">
    <citation type="submission" date="2022-07" db="EMBL/GenBank/DDBJ databases">
        <title>Genome sequencing of Photobacterium atrarenae GJH2-4.</title>
        <authorList>
            <person name="Park S.-J."/>
        </authorList>
    </citation>
    <scope>NUCLEOTIDE SEQUENCE</scope>
    <source>
        <strain evidence="10">GJH2-4</strain>
    </source>
</reference>
<dbReference type="Gene3D" id="1.10.101.10">
    <property type="entry name" value="PGBD-like superfamily/PGBD"/>
    <property type="match status" value="1"/>
</dbReference>
<comment type="similarity">
    <text evidence="2">Belongs to the YkuD family.</text>
</comment>
<protein>
    <submittedName>
        <fullName evidence="10">L,D-transpeptidase family protein</fullName>
    </submittedName>
</protein>
<evidence type="ECO:0000313" key="10">
    <source>
        <dbReference type="EMBL" id="UTV28753.1"/>
    </source>
</evidence>
<dbReference type="Gene3D" id="2.40.440.10">
    <property type="entry name" value="L,D-transpeptidase catalytic domain-like"/>
    <property type="match status" value="1"/>
</dbReference>
<dbReference type="RefSeq" id="WP_255390072.1">
    <property type="nucleotide sequence ID" value="NZ_CP101508.1"/>
</dbReference>
<proteinExistence type="inferred from homology"/>
<dbReference type="InterPro" id="IPR045380">
    <property type="entry name" value="LD_TPept_scaffold_dom"/>
</dbReference>
<dbReference type="PROSITE" id="PS52029">
    <property type="entry name" value="LD_TPASE"/>
    <property type="match status" value="1"/>
</dbReference>
<dbReference type="Pfam" id="PF20142">
    <property type="entry name" value="Scaffold"/>
    <property type="match status" value="1"/>
</dbReference>
<feature type="active site" description="Nucleophile" evidence="7">
    <location>
        <position position="473"/>
    </location>
</feature>
<dbReference type="InterPro" id="IPR052905">
    <property type="entry name" value="LD-transpeptidase_YkuD-like"/>
</dbReference>
<keyword evidence="11" id="KW-1185">Reference proteome</keyword>
<sequence>MAISKLCSIGLAVMVTAQVVSAETPLPAQSPVAALTAAEPAAVARAPQADAEQWVRQATRNLSSVQYIQPLAELYLANGYAPLWQDAFAADELEAQLRSLALSAVSTDFSHRFTQLKLLKQSNDWRQYDLLATDTLLAYMSYLESLPEYGRGWLFGAGVEPRLPPPSAMGLSQLHRAIETGRLRQFVGALKPQDRRYAELQRAIDALVQTMREPWPGFYQPGYIRLGTRLKRPEALITRLAMLGDLTADQAEQLKAAHVRTYNIDLANAVKRFQQRHGLKVDGVIGPQTRYWLAMPVQERIRILALNAQRLRLWPADVPSMLVVNIPAYDLSLWLDNEHVLDSKVIVGRPSRPTPLMTSTVASVVFNPYWNVPNSIMRKDILPKARYDRGYLYRNGFRVIRSWNSSEQIPIHTIDWRIVNAKAFPYRLRQQPGKRNALGRFKFNIPNNNAIYLHDTPAKSLFNKTTRAFSSGCIRVEHADDLARILLTDSGVSPQRVDELKARSKTRTVGLNNQVKVHLIYQTAWVDGDGRVNFRNDVYSYDQNNQVPQKIEKFTFLFSGEKPY</sequence>
<dbReference type="PANTHER" id="PTHR41533">
    <property type="entry name" value="L,D-TRANSPEPTIDASE HI_1667-RELATED"/>
    <property type="match status" value="1"/>
</dbReference>
<comment type="pathway">
    <text evidence="1 7">Cell wall biogenesis; peptidoglycan biosynthesis.</text>
</comment>